<feature type="transmembrane region" description="Helical" evidence="1">
    <location>
        <begin position="35"/>
        <end position="55"/>
    </location>
</feature>
<dbReference type="EMBL" id="WMFA01000002">
    <property type="protein sequence ID" value="MYL70407.1"/>
    <property type="molecule type" value="Genomic_DNA"/>
</dbReference>
<evidence type="ECO:0000256" key="1">
    <source>
        <dbReference type="SAM" id="Phobius"/>
    </source>
</evidence>
<feature type="transmembrane region" description="Helical" evidence="1">
    <location>
        <begin position="6"/>
        <end position="23"/>
    </location>
</feature>
<comment type="caution">
    <text evidence="2">The sequence shown here is derived from an EMBL/GenBank/DDBJ whole genome shotgun (WGS) entry which is preliminary data.</text>
</comment>
<gene>
    <name evidence="2" type="ORF">GLW00_06090</name>
</gene>
<proteinExistence type="predicted"/>
<protein>
    <submittedName>
        <fullName evidence="2">Uncharacterized protein</fullName>
    </submittedName>
</protein>
<name>A0A845F9U4_9BACI</name>
<keyword evidence="1" id="KW-0812">Transmembrane</keyword>
<keyword evidence="1" id="KW-1133">Transmembrane helix</keyword>
<dbReference type="Proteomes" id="UP000450457">
    <property type="component" value="Unassembled WGS sequence"/>
</dbReference>
<dbReference type="OrthoDB" id="2427984at2"/>
<accession>A0A845F9U4</accession>
<organism evidence="2 3">
    <name type="scientific">Halobacillus litoralis</name>
    <dbReference type="NCBI Taxonomy" id="45668"/>
    <lineage>
        <taxon>Bacteria</taxon>
        <taxon>Bacillati</taxon>
        <taxon>Bacillota</taxon>
        <taxon>Bacilli</taxon>
        <taxon>Bacillales</taxon>
        <taxon>Bacillaceae</taxon>
        <taxon>Halobacillus</taxon>
    </lineage>
</organism>
<keyword evidence="1" id="KW-0472">Membrane</keyword>
<feature type="transmembrane region" description="Helical" evidence="1">
    <location>
        <begin position="61"/>
        <end position="81"/>
    </location>
</feature>
<sequence length="88" mass="9925">MVKILISSFMLLSLFASITFLVHKRRKTGVKGWKTALTSICFYAIALINLAAYWWDGLGILSWMITLSLLMLGAYFTRYMALPSEPAS</sequence>
<evidence type="ECO:0000313" key="3">
    <source>
        <dbReference type="Proteomes" id="UP000450457"/>
    </source>
</evidence>
<evidence type="ECO:0000313" key="2">
    <source>
        <dbReference type="EMBL" id="MYL70407.1"/>
    </source>
</evidence>
<dbReference type="AlphaFoldDB" id="A0A845F9U4"/>
<reference evidence="2 3" key="1">
    <citation type="submission" date="2019-11" db="EMBL/GenBank/DDBJ databases">
        <title>Genome sequences of 17 halophilic strains isolated from different environments.</title>
        <authorList>
            <person name="Furrow R.E."/>
        </authorList>
    </citation>
    <scope>NUCLEOTIDE SEQUENCE [LARGE SCALE GENOMIC DNA]</scope>
    <source>
        <strain evidence="2 3">SL-4</strain>
    </source>
</reference>